<keyword evidence="7" id="KW-0472">Membrane</keyword>
<reference evidence="10 11" key="1">
    <citation type="journal article" date="2018" name="Sci. Rep.">
        <title>Comparative analysis of the Pocillopora damicornis genome highlights role of immune system in coral evolution.</title>
        <authorList>
            <person name="Cunning R."/>
            <person name="Bay R.A."/>
            <person name="Gillette P."/>
            <person name="Baker A.C."/>
            <person name="Traylor-Knowles N."/>
        </authorList>
    </citation>
    <scope>NUCLEOTIDE SEQUENCE [LARGE SCALE GENOMIC DNA]</scope>
    <source>
        <strain evidence="10">RSMAS</strain>
        <tissue evidence="10">Whole animal</tissue>
    </source>
</reference>
<feature type="domain" description="Peptidase C1A papain C-terminal" evidence="8">
    <location>
        <begin position="409"/>
        <end position="625"/>
    </location>
</feature>
<dbReference type="STRING" id="46731.A0A3M6U3Z8"/>
<dbReference type="InterPro" id="IPR025661">
    <property type="entry name" value="Pept_asp_AS"/>
</dbReference>
<evidence type="ECO:0000256" key="3">
    <source>
        <dbReference type="ARBA" id="ARBA00022801"/>
    </source>
</evidence>
<dbReference type="SMART" id="SM00848">
    <property type="entry name" value="Inhibitor_I29"/>
    <property type="match status" value="1"/>
</dbReference>
<keyword evidence="2" id="KW-0645">Protease</keyword>
<evidence type="ECO:0008006" key="12">
    <source>
        <dbReference type="Google" id="ProtNLM"/>
    </source>
</evidence>
<dbReference type="FunFam" id="3.90.70.10:FF:000332">
    <property type="entry name" value="Cathepsin L1"/>
    <property type="match status" value="1"/>
</dbReference>
<evidence type="ECO:0000259" key="8">
    <source>
        <dbReference type="SMART" id="SM00645"/>
    </source>
</evidence>
<dbReference type="OrthoDB" id="65740at2759"/>
<dbReference type="InterPro" id="IPR000668">
    <property type="entry name" value="Peptidase_C1A_C"/>
</dbReference>
<organism evidence="10 11">
    <name type="scientific">Pocillopora damicornis</name>
    <name type="common">Cauliflower coral</name>
    <name type="synonym">Millepora damicornis</name>
    <dbReference type="NCBI Taxonomy" id="46731"/>
    <lineage>
        <taxon>Eukaryota</taxon>
        <taxon>Metazoa</taxon>
        <taxon>Cnidaria</taxon>
        <taxon>Anthozoa</taxon>
        <taxon>Hexacorallia</taxon>
        <taxon>Scleractinia</taxon>
        <taxon>Astrocoeniina</taxon>
        <taxon>Pocilloporidae</taxon>
        <taxon>Pocillopora</taxon>
    </lineage>
</organism>
<dbReference type="Pfam" id="PF00112">
    <property type="entry name" value="Peptidase_C1"/>
    <property type="match status" value="1"/>
</dbReference>
<keyword evidence="7" id="KW-1133">Transmembrane helix</keyword>
<comment type="similarity">
    <text evidence="1">Belongs to the peptidase C1 family.</text>
</comment>
<feature type="transmembrane region" description="Helical" evidence="7">
    <location>
        <begin position="6"/>
        <end position="23"/>
    </location>
</feature>
<dbReference type="PRINTS" id="PR00705">
    <property type="entry name" value="PAPAIN"/>
</dbReference>
<dbReference type="GO" id="GO:0006508">
    <property type="term" value="P:proteolysis"/>
    <property type="evidence" value="ECO:0007669"/>
    <property type="project" value="UniProtKB-KW"/>
</dbReference>
<dbReference type="Proteomes" id="UP000275408">
    <property type="component" value="Unassembled WGS sequence"/>
</dbReference>
<dbReference type="InterPro" id="IPR025660">
    <property type="entry name" value="Pept_his_AS"/>
</dbReference>
<dbReference type="SMART" id="SM00645">
    <property type="entry name" value="Pept_C1"/>
    <property type="match status" value="1"/>
</dbReference>
<dbReference type="PANTHER" id="PTHR12411">
    <property type="entry name" value="CYSTEINE PROTEASE FAMILY C1-RELATED"/>
    <property type="match status" value="1"/>
</dbReference>
<accession>A0A3M6U3Z8</accession>
<evidence type="ECO:0000256" key="7">
    <source>
        <dbReference type="SAM" id="Phobius"/>
    </source>
</evidence>
<keyword evidence="5" id="KW-0865">Zymogen</keyword>
<dbReference type="InterPro" id="IPR039417">
    <property type="entry name" value="Peptidase_C1A_papain-like"/>
</dbReference>
<keyword evidence="6" id="KW-1015">Disulfide bond</keyword>
<dbReference type="Gene3D" id="3.90.70.10">
    <property type="entry name" value="Cysteine proteinases"/>
    <property type="match status" value="1"/>
</dbReference>
<dbReference type="AlphaFoldDB" id="A0A3M6U3Z8"/>
<evidence type="ECO:0000256" key="4">
    <source>
        <dbReference type="ARBA" id="ARBA00022807"/>
    </source>
</evidence>
<keyword evidence="7" id="KW-0812">Transmembrane</keyword>
<dbReference type="EMBL" id="RCHS01002300">
    <property type="protein sequence ID" value="RMX48289.1"/>
    <property type="molecule type" value="Genomic_DNA"/>
</dbReference>
<dbReference type="CDD" id="cd02248">
    <property type="entry name" value="Peptidase_C1A"/>
    <property type="match status" value="1"/>
</dbReference>
<dbReference type="PROSITE" id="PS00640">
    <property type="entry name" value="THIOL_PROTEASE_ASN"/>
    <property type="match status" value="1"/>
</dbReference>
<keyword evidence="3" id="KW-0378">Hydrolase</keyword>
<evidence type="ECO:0000256" key="5">
    <source>
        <dbReference type="ARBA" id="ARBA00023145"/>
    </source>
</evidence>
<dbReference type="InterPro" id="IPR000169">
    <property type="entry name" value="Pept_cys_AS"/>
</dbReference>
<evidence type="ECO:0000256" key="1">
    <source>
        <dbReference type="ARBA" id="ARBA00008455"/>
    </source>
</evidence>
<dbReference type="PROSITE" id="PS00639">
    <property type="entry name" value="THIOL_PROTEASE_HIS"/>
    <property type="match status" value="1"/>
</dbReference>
<evidence type="ECO:0000313" key="11">
    <source>
        <dbReference type="Proteomes" id="UP000275408"/>
    </source>
</evidence>
<dbReference type="InterPro" id="IPR013128">
    <property type="entry name" value="Peptidase_C1A"/>
</dbReference>
<protein>
    <recommendedName>
        <fullName evidence="12">Peptidase C1A papain C-terminal domain-containing protein</fullName>
    </recommendedName>
</protein>
<evidence type="ECO:0000256" key="2">
    <source>
        <dbReference type="ARBA" id="ARBA00022670"/>
    </source>
</evidence>
<dbReference type="InterPro" id="IPR013201">
    <property type="entry name" value="Prot_inhib_I29"/>
</dbReference>
<dbReference type="GO" id="GO:0008234">
    <property type="term" value="F:cysteine-type peptidase activity"/>
    <property type="evidence" value="ECO:0007669"/>
    <property type="project" value="UniProtKB-KW"/>
</dbReference>
<keyword evidence="11" id="KW-1185">Reference proteome</keyword>
<evidence type="ECO:0000259" key="9">
    <source>
        <dbReference type="SMART" id="SM00848"/>
    </source>
</evidence>
<dbReference type="Pfam" id="PF08246">
    <property type="entry name" value="Inhibitor_I29"/>
    <property type="match status" value="1"/>
</dbReference>
<gene>
    <name evidence="10" type="ORF">pdam_00014736</name>
</gene>
<evidence type="ECO:0000313" key="10">
    <source>
        <dbReference type="EMBL" id="RMX48289.1"/>
    </source>
</evidence>
<sequence>MCNGHFIANAAVFWIIFTIVLFCNRNEGQHYFFEEINQLKSNFDPDQEETDKDLTGVLEPVITFENATLLQDDDQEENKSLLEKITFPEFYHAQGIISLPYDGIIEPFEAWYGGRHKMSRIDYYYGKTDQYLLHDMPTGMDKTFQRGDLMPYGALVKLVPAHWKKGDDLDENTQSCWYRPGFRWSPEKGQNVVPKNLKKFKYVGEEIHSGMPVYKLQRTATVYKKNNTYTLYVTKAKPYRPVRYVMHGYDTLLHSFYDHYVVDYLSFHKWDFDFNIMKIPKGASCKKKIQKMKSRYHFNPMAEFMHENFEDGEVEQMFEEFKRTHKKSYDDPTEHEQRKHIFRHNMRFIRSKNRAALNFTLAPNELSDVTDDEFEMYKGLLIDPGGGDDETLKKQEIPEARFNTPDTPLPKCLDWREYGAVTPAKAQGLCGSCWTFSSTGPIEGAYAIQTGKLMDVSEQQLMDCSWGFGNSGCRGGYSWKALVWAKRHGVASSSSYGRYLAQEGFCHCAKEDGCDVVKFKRVVTVKKKDAEALKHGLAKFGPASIAISASRKTLKFYNSGIYDDEDCSTQTNHGVVVVGYGEENGTPYWIVKNSWGKFWGEEGFVKIAMKDNLCGVLTNEPIFVTMNETLDDAGESYPFMRMKKQSFVDVEKKLNVTALKLSPFDYKRSRIRFEELAKEPDKRTFS</sequence>
<dbReference type="InterPro" id="IPR038765">
    <property type="entry name" value="Papain-like_cys_pep_sf"/>
</dbReference>
<name>A0A3M6U3Z8_POCDA</name>
<keyword evidence="4" id="KW-0788">Thiol protease</keyword>
<comment type="caution">
    <text evidence="10">The sequence shown here is derived from an EMBL/GenBank/DDBJ whole genome shotgun (WGS) entry which is preliminary data.</text>
</comment>
<feature type="domain" description="Cathepsin propeptide inhibitor" evidence="9">
    <location>
        <begin position="318"/>
        <end position="374"/>
    </location>
</feature>
<proteinExistence type="inferred from homology"/>
<evidence type="ECO:0000256" key="6">
    <source>
        <dbReference type="ARBA" id="ARBA00023157"/>
    </source>
</evidence>
<dbReference type="PROSITE" id="PS00139">
    <property type="entry name" value="THIOL_PROTEASE_CYS"/>
    <property type="match status" value="1"/>
</dbReference>
<dbReference type="SUPFAM" id="SSF54001">
    <property type="entry name" value="Cysteine proteinases"/>
    <property type="match status" value="1"/>
</dbReference>